<dbReference type="PANTHER" id="PTHR43475:SF1">
    <property type="entry name" value="METHYLTHIORIBOSE-1-PHOSPHATE ISOMERASE"/>
    <property type="match status" value="1"/>
</dbReference>
<feature type="binding site" evidence="2">
    <location>
        <position position="207"/>
    </location>
    <ligand>
        <name>substrate</name>
    </ligand>
</feature>
<dbReference type="EMBL" id="AP024086">
    <property type="protein sequence ID" value="BCL59455.1"/>
    <property type="molecule type" value="Genomic_DNA"/>
</dbReference>
<dbReference type="EC" id="5.3.1.23" evidence="2"/>
<dbReference type="PANTHER" id="PTHR43475">
    <property type="entry name" value="METHYLTHIORIBOSE-1-PHOSPHATE ISOMERASE"/>
    <property type="match status" value="1"/>
</dbReference>
<dbReference type="InterPro" id="IPR011559">
    <property type="entry name" value="Initiation_fac_2B_a/b/d"/>
</dbReference>
<dbReference type="FunFam" id="1.20.120.420:FF:000003">
    <property type="entry name" value="Methylthioribose-1-phosphate isomerase"/>
    <property type="match status" value="1"/>
</dbReference>
<comment type="similarity">
    <text evidence="2">Belongs to the EIF-2B alpha/beta/delta subunits family. MtnA subfamily.</text>
</comment>
<name>A0A8D5FFB7_9BACT</name>
<feature type="binding site" evidence="2">
    <location>
        <begin position="54"/>
        <end position="56"/>
    </location>
    <ligand>
        <name>substrate</name>
    </ligand>
</feature>
<dbReference type="NCBIfam" id="TIGR00524">
    <property type="entry name" value="eIF-2B_rel"/>
    <property type="match status" value="1"/>
</dbReference>
<dbReference type="InterPro" id="IPR000649">
    <property type="entry name" value="IF-2B-related"/>
</dbReference>
<dbReference type="InterPro" id="IPR005251">
    <property type="entry name" value="IF-M1Pi"/>
</dbReference>
<feature type="binding site" evidence="2">
    <location>
        <begin position="258"/>
        <end position="259"/>
    </location>
    <ligand>
        <name>substrate</name>
    </ligand>
</feature>
<evidence type="ECO:0000256" key="1">
    <source>
        <dbReference type="ARBA" id="ARBA00023235"/>
    </source>
</evidence>
<gene>
    <name evidence="2 3" type="primary">mtnA</name>
    <name evidence="3" type="ORF">DGMP_01480</name>
</gene>
<accession>A0A8D5FFB7</accession>
<comment type="catalytic activity">
    <reaction evidence="2">
        <text>5-(methylsulfanyl)-alpha-D-ribose 1-phosphate = 5-(methylsulfanyl)-D-ribulose 1-phosphate</text>
        <dbReference type="Rhea" id="RHEA:19989"/>
        <dbReference type="ChEBI" id="CHEBI:58533"/>
        <dbReference type="ChEBI" id="CHEBI:58548"/>
        <dbReference type="EC" id="5.3.1.23"/>
    </reaction>
</comment>
<keyword evidence="2" id="KW-0028">Amino-acid biosynthesis</keyword>
<dbReference type="GO" id="GO:0046523">
    <property type="term" value="F:S-methyl-5-thioribose-1-phosphate isomerase activity"/>
    <property type="evidence" value="ECO:0007669"/>
    <property type="project" value="UniProtKB-UniRule"/>
</dbReference>
<protein>
    <recommendedName>
        <fullName evidence="2">Methylthioribose-1-phosphate isomerase</fullName>
        <shortName evidence="2">M1Pi</shortName>
        <shortName evidence="2">MTR-1-P isomerase</shortName>
        <ecNumber evidence="2">5.3.1.23</ecNumber>
    </recommendedName>
    <alternativeName>
        <fullName evidence="2">S-methyl-5-thioribose-1-phosphate isomerase</fullName>
    </alternativeName>
</protein>
<dbReference type="GO" id="GO:0019509">
    <property type="term" value="P:L-methionine salvage from methylthioadenosine"/>
    <property type="evidence" value="ECO:0007669"/>
    <property type="project" value="UniProtKB-UniRule"/>
</dbReference>
<dbReference type="NCBIfam" id="TIGR00512">
    <property type="entry name" value="salvage_mtnA"/>
    <property type="match status" value="1"/>
</dbReference>
<keyword evidence="2" id="KW-0486">Methionine biosynthesis</keyword>
<organism evidence="3 4">
    <name type="scientific">Desulfomarina profundi</name>
    <dbReference type="NCBI Taxonomy" id="2772557"/>
    <lineage>
        <taxon>Bacteria</taxon>
        <taxon>Pseudomonadati</taxon>
        <taxon>Thermodesulfobacteriota</taxon>
        <taxon>Desulfobulbia</taxon>
        <taxon>Desulfobulbales</taxon>
        <taxon>Desulfobulbaceae</taxon>
        <taxon>Desulfomarina</taxon>
    </lineage>
</organism>
<sequence>MIVNGKHYRTIWPNPENRTEIIIVDQRKLPHLFVTETLRTVEDAITAIKEMHVRGAGLIGITAGYGIYLAALAAPDNCFDKCIKKNSTELGNSRPTARNLKWAVERVCRAMETVNTPEQKRKIAFQEANNIADEDVFFCRQIGKHGLEIIRKIRNQKKGKTVNILTHCNAGWLAFADYGSATAPIYAARDAGINIHVWVDETRPWNQGAKLTAWELQQEKIDNTLICDNTGGHLMQHGLVDLVIVGTDRTTHTGDVANKIGTYLKALAAYDNNIPFYVALPSSTIDWTLDNGMEIPIEQRTGEEITTITGMDNNNSISTISLAADGTQAANYSFDITPARLITGLITERGIVAAEKNAIHNLFPEGGQINRQEQGIS</sequence>
<evidence type="ECO:0000256" key="2">
    <source>
        <dbReference type="HAMAP-Rule" id="MF_01678"/>
    </source>
</evidence>
<feature type="site" description="Transition state stabilizer" evidence="2">
    <location>
        <position position="168"/>
    </location>
</feature>
<evidence type="ECO:0000313" key="3">
    <source>
        <dbReference type="EMBL" id="BCL59455.1"/>
    </source>
</evidence>
<feature type="binding site" evidence="2">
    <location>
        <position position="94"/>
    </location>
    <ligand>
        <name>substrate</name>
    </ligand>
</feature>
<dbReference type="NCBIfam" id="NF004326">
    <property type="entry name" value="PRK05720.1"/>
    <property type="match status" value="1"/>
</dbReference>
<evidence type="ECO:0000313" key="4">
    <source>
        <dbReference type="Proteomes" id="UP000826725"/>
    </source>
</evidence>
<dbReference type="RefSeq" id="WP_228855688.1">
    <property type="nucleotide sequence ID" value="NZ_AP024086.1"/>
</dbReference>
<comment type="function">
    <text evidence="2">Catalyzes the interconversion of methylthioribose-1-phosphate (MTR-1-P) into methylthioribulose-1-phosphate (MTRu-1-P).</text>
</comment>
<comment type="pathway">
    <text evidence="2">Amino-acid biosynthesis; L-methionine biosynthesis via salvage pathway; L-methionine from S-methyl-5-thio-alpha-D-ribose 1-phosphate: step 1/6.</text>
</comment>
<proteinExistence type="inferred from homology"/>
<dbReference type="HAMAP" id="MF_01678">
    <property type="entry name" value="Salvage_MtnA"/>
    <property type="match status" value="1"/>
</dbReference>
<feature type="active site" description="Proton donor" evidence="2">
    <location>
        <position position="248"/>
    </location>
</feature>
<dbReference type="Pfam" id="PF01008">
    <property type="entry name" value="IF-2B"/>
    <property type="match status" value="1"/>
</dbReference>
<dbReference type="AlphaFoldDB" id="A0A8D5FFB7"/>
<dbReference type="Proteomes" id="UP000826725">
    <property type="component" value="Chromosome"/>
</dbReference>
<keyword evidence="4" id="KW-1185">Reference proteome</keyword>
<keyword evidence="1 2" id="KW-0413">Isomerase</keyword>
<dbReference type="FunFam" id="3.40.50.10470:FF:000006">
    <property type="entry name" value="Methylthioribose-1-phosphate isomerase"/>
    <property type="match status" value="1"/>
</dbReference>
<dbReference type="KEGG" id="dbk:DGMP_01480"/>
<reference evidence="3" key="1">
    <citation type="submission" date="2020-09" db="EMBL/GenBank/DDBJ databases">
        <title>Desulfogranum mesoprofundum gen. nov., sp. nov., a novel mesophilic, sulfate-reducing chemolithoautotroph isolated from a deep-sea hydrothermal vent chimney in the Suiyo Seamount.</title>
        <authorList>
            <person name="Hashimoto Y."/>
            <person name="Nakagawa S."/>
        </authorList>
    </citation>
    <scope>NUCLEOTIDE SEQUENCE</scope>
    <source>
        <strain evidence="3">KT2</strain>
    </source>
</reference>
<dbReference type="UniPathway" id="UPA00904">
    <property type="reaction ID" value="UER00874"/>
</dbReference>